<feature type="binding site" evidence="3">
    <location>
        <position position="140"/>
    </location>
    <ligand>
        <name>a divalent metal cation</name>
        <dbReference type="ChEBI" id="CHEBI:60240"/>
    </ligand>
</feature>
<sequence>MNQVQALRSDMFHEMETGVRSTCHLLKKVKESDWSYRPADRMRSLKELASHLAAIPEADLAIMQEKEEDVIARIEKKYGALQSADEMAEAMQKGFDTFKTYMVSLSDEEFLTKKTKPFYLDEGMTQSRWLTETLTHVFHHRAQLFNYLKQLGYDVNMFDLYL</sequence>
<evidence type="ECO:0000256" key="2">
    <source>
        <dbReference type="ARBA" id="ARBA00022723"/>
    </source>
</evidence>
<proteinExistence type="inferred from homology"/>
<name>A0AA90F8A1_9BACI</name>
<evidence type="ECO:0000313" key="4">
    <source>
        <dbReference type="EMBL" id="MCY9279537.1"/>
    </source>
</evidence>
<dbReference type="InterPro" id="IPR034660">
    <property type="entry name" value="DinB/YfiT-like"/>
</dbReference>
<dbReference type="Pfam" id="PF05163">
    <property type="entry name" value="DinB"/>
    <property type="match status" value="1"/>
</dbReference>
<organism evidence="4 5">
    <name type="scientific">Bacillus haynesii</name>
    <dbReference type="NCBI Taxonomy" id="1925021"/>
    <lineage>
        <taxon>Bacteria</taxon>
        <taxon>Bacillati</taxon>
        <taxon>Bacillota</taxon>
        <taxon>Bacilli</taxon>
        <taxon>Bacillales</taxon>
        <taxon>Bacillaceae</taxon>
        <taxon>Bacillus</taxon>
    </lineage>
</organism>
<dbReference type="AlphaFoldDB" id="A0AA90F8A1"/>
<dbReference type="Proteomes" id="UP001066455">
    <property type="component" value="Unassembled WGS sequence"/>
</dbReference>
<dbReference type="EMBL" id="JALAXI010000004">
    <property type="protein sequence ID" value="MCY9279537.1"/>
    <property type="molecule type" value="Genomic_DNA"/>
</dbReference>
<keyword evidence="2 3" id="KW-0479">Metal-binding</keyword>
<evidence type="ECO:0000256" key="1">
    <source>
        <dbReference type="ARBA" id="ARBA00008635"/>
    </source>
</evidence>
<evidence type="ECO:0000256" key="3">
    <source>
        <dbReference type="PIRSR" id="PIRSR607837-1"/>
    </source>
</evidence>
<comment type="caution">
    <text evidence="4">The sequence shown here is derived from an EMBL/GenBank/DDBJ whole genome shotgun (WGS) entry which is preliminary data.</text>
</comment>
<feature type="binding site" evidence="3">
    <location>
        <position position="136"/>
    </location>
    <ligand>
        <name>a divalent metal cation</name>
        <dbReference type="ChEBI" id="CHEBI:60240"/>
    </ligand>
</feature>
<dbReference type="RefSeq" id="WP_268304982.1">
    <property type="nucleotide sequence ID" value="NZ_JALAJL010000047.1"/>
</dbReference>
<gene>
    <name evidence="4" type="ORF">MOE73_05620</name>
</gene>
<reference evidence="4" key="1">
    <citation type="submission" date="2022-02" db="EMBL/GenBank/DDBJ databases">
        <title>Crop Bioprotection Bacillus Genome Sequencing.</title>
        <authorList>
            <person name="Dunlap C."/>
        </authorList>
    </citation>
    <scope>NUCLEOTIDE SEQUENCE</scope>
    <source>
        <strain evidence="4">T20C14</strain>
    </source>
</reference>
<dbReference type="InterPro" id="IPR007837">
    <property type="entry name" value="DinB"/>
</dbReference>
<dbReference type="SUPFAM" id="SSF109854">
    <property type="entry name" value="DinB/YfiT-like putative metalloenzymes"/>
    <property type="match status" value="1"/>
</dbReference>
<feature type="binding site" evidence="3">
    <location>
        <position position="51"/>
    </location>
    <ligand>
        <name>a divalent metal cation</name>
        <dbReference type="ChEBI" id="CHEBI:60240"/>
    </ligand>
</feature>
<comment type="similarity">
    <text evidence="1">Belongs to the DinB family.</text>
</comment>
<evidence type="ECO:0000313" key="5">
    <source>
        <dbReference type="Proteomes" id="UP001066455"/>
    </source>
</evidence>
<dbReference type="GO" id="GO:0046872">
    <property type="term" value="F:metal ion binding"/>
    <property type="evidence" value="ECO:0007669"/>
    <property type="project" value="UniProtKB-KW"/>
</dbReference>
<dbReference type="Gene3D" id="1.20.120.450">
    <property type="entry name" value="dinb family like domain"/>
    <property type="match status" value="1"/>
</dbReference>
<protein>
    <submittedName>
        <fullName evidence="4">DinB family protein</fullName>
    </submittedName>
</protein>
<accession>A0AA90F8A1</accession>